<dbReference type="Proteomes" id="UP001148662">
    <property type="component" value="Unassembled WGS sequence"/>
</dbReference>
<keyword evidence="2" id="KW-1185">Reference proteome</keyword>
<reference evidence="1" key="1">
    <citation type="submission" date="2022-07" db="EMBL/GenBank/DDBJ databases">
        <title>Genome Sequence of Phlebia brevispora.</title>
        <authorList>
            <person name="Buettner E."/>
        </authorList>
    </citation>
    <scope>NUCLEOTIDE SEQUENCE</scope>
    <source>
        <strain evidence="1">MPL23</strain>
    </source>
</reference>
<gene>
    <name evidence="1" type="ORF">NM688_g5270</name>
</gene>
<sequence>MAAATSVSKSERAYIQLSLHADPPVRADGRSLQDYRTIFLETGVAPLANGSARVNLGKSPQEGGGGTEVLAAVKLEVEDIENGEAQIRSQAIEQREDSSPSAYPQLSSNSLDDLSYDYTTILHQTLSHPSLHPSNLGILPRKKAWLLNLDITVLSDAGNIYDVMFMAARAALWDTKVPRTRGVQYARVKAPKNEDSMAVEEDGVPTSGFDTRQIPSATDFELPDYWDEGEILAGRDMWPVCITLNIVNLPTLPATASLIFEFC</sequence>
<name>A0ACC1SXN4_9APHY</name>
<organism evidence="1 2">
    <name type="scientific">Phlebia brevispora</name>
    <dbReference type="NCBI Taxonomy" id="194682"/>
    <lineage>
        <taxon>Eukaryota</taxon>
        <taxon>Fungi</taxon>
        <taxon>Dikarya</taxon>
        <taxon>Basidiomycota</taxon>
        <taxon>Agaricomycotina</taxon>
        <taxon>Agaricomycetes</taxon>
        <taxon>Polyporales</taxon>
        <taxon>Meruliaceae</taxon>
        <taxon>Phlebia</taxon>
    </lineage>
</organism>
<dbReference type="EMBL" id="JANHOG010000956">
    <property type="protein sequence ID" value="KAJ3548609.1"/>
    <property type="molecule type" value="Genomic_DNA"/>
</dbReference>
<comment type="caution">
    <text evidence="1">The sequence shown here is derived from an EMBL/GenBank/DDBJ whole genome shotgun (WGS) entry which is preliminary data.</text>
</comment>
<accession>A0ACC1SXN4</accession>
<proteinExistence type="predicted"/>
<evidence type="ECO:0000313" key="1">
    <source>
        <dbReference type="EMBL" id="KAJ3548609.1"/>
    </source>
</evidence>
<evidence type="ECO:0000313" key="2">
    <source>
        <dbReference type="Proteomes" id="UP001148662"/>
    </source>
</evidence>
<protein>
    <submittedName>
        <fullName evidence="1">Uncharacterized protein</fullName>
    </submittedName>
</protein>